<evidence type="ECO:0000313" key="3">
    <source>
        <dbReference type="Proteomes" id="UP000626092"/>
    </source>
</evidence>
<comment type="caution">
    <text evidence="2">The sequence shown here is derived from an EMBL/GenBank/DDBJ whole genome shotgun (WGS) entry which is preliminary data.</text>
</comment>
<keyword evidence="3" id="KW-1185">Reference proteome</keyword>
<dbReference type="Proteomes" id="UP000626092">
    <property type="component" value="Unassembled WGS sequence"/>
</dbReference>
<feature type="signal peptide" evidence="1">
    <location>
        <begin position="1"/>
        <end position="18"/>
    </location>
</feature>
<keyword evidence="1" id="KW-0732">Signal</keyword>
<reference evidence="2" key="1">
    <citation type="submission" date="2019-11" db="EMBL/GenBank/DDBJ databases">
        <authorList>
            <person name="Liu Y."/>
            <person name="Hou J."/>
            <person name="Li T.-Q."/>
            <person name="Guan C.-H."/>
            <person name="Wu X."/>
            <person name="Wu H.-Z."/>
            <person name="Ling F."/>
            <person name="Zhang R."/>
            <person name="Shi X.-G."/>
            <person name="Ren J.-P."/>
            <person name="Chen E.-F."/>
            <person name="Sun J.-M."/>
        </authorList>
    </citation>
    <scope>NUCLEOTIDE SEQUENCE</scope>
    <source>
        <strain evidence="2">Adult_tree_wgs_1</strain>
        <tissue evidence="2">Leaves</tissue>
    </source>
</reference>
<organism evidence="2 3">
    <name type="scientific">Rhododendron simsii</name>
    <name type="common">Sims's rhododendron</name>
    <dbReference type="NCBI Taxonomy" id="118357"/>
    <lineage>
        <taxon>Eukaryota</taxon>
        <taxon>Viridiplantae</taxon>
        <taxon>Streptophyta</taxon>
        <taxon>Embryophyta</taxon>
        <taxon>Tracheophyta</taxon>
        <taxon>Spermatophyta</taxon>
        <taxon>Magnoliopsida</taxon>
        <taxon>eudicotyledons</taxon>
        <taxon>Gunneridae</taxon>
        <taxon>Pentapetalae</taxon>
        <taxon>asterids</taxon>
        <taxon>Ericales</taxon>
        <taxon>Ericaceae</taxon>
        <taxon>Ericoideae</taxon>
        <taxon>Rhodoreae</taxon>
        <taxon>Rhododendron</taxon>
    </lineage>
</organism>
<evidence type="ECO:0000256" key="1">
    <source>
        <dbReference type="SAM" id="SignalP"/>
    </source>
</evidence>
<accession>A0A834GW48</accession>
<feature type="chain" id="PRO_5032966166" evidence="1">
    <location>
        <begin position="19"/>
        <end position="189"/>
    </location>
</feature>
<evidence type="ECO:0000313" key="2">
    <source>
        <dbReference type="EMBL" id="KAF7142276.1"/>
    </source>
</evidence>
<gene>
    <name evidence="2" type="ORF">RHSIM_Rhsim05G0211700</name>
</gene>
<protein>
    <submittedName>
        <fullName evidence="2">Uncharacterized protein</fullName>
    </submittedName>
</protein>
<dbReference type="EMBL" id="WJXA01000005">
    <property type="protein sequence ID" value="KAF7142276.1"/>
    <property type="molecule type" value="Genomic_DNA"/>
</dbReference>
<proteinExistence type="predicted"/>
<dbReference type="AlphaFoldDB" id="A0A834GW48"/>
<sequence length="189" mass="21100">MTFPFGVWMAYDLSMLLAVTSSGTNGPSPVVELLAQQGSEGHRDSPIFGEDLGVADCQSNDIKSISTLGLESIVEDSMGLLSLFQEAEDTRVKPQGDKILRINSMVDFRPKEVNVDTPEQEQYRIAKELQETIIPGNKLGIKYDDAGVLRMKKMIEQEAKDLEIILRDNLFAPLQRNESRVQHRSSLAF</sequence>
<name>A0A834GW48_RHOSS</name>